<evidence type="ECO:0000313" key="2">
    <source>
        <dbReference type="Proteomes" id="UP000593567"/>
    </source>
</evidence>
<dbReference type="EMBL" id="VXIV02000368">
    <property type="protein sequence ID" value="KAF6038718.1"/>
    <property type="molecule type" value="Genomic_DNA"/>
</dbReference>
<protein>
    <submittedName>
        <fullName evidence="1">Uncharacterized protein</fullName>
    </submittedName>
</protein>
<reference evidence="1" key="1">
    <citation type="submission" date="2020-06" db="EMBL/GenBank/DDBJ databases">
        <title>Draft genome of Bugula neritina, a colonial animal packing powerful symbionts and potential medicines.</title>
        <authorList>
            <person name="Rayko M."/>
        </authorList>
    </citation>
    <scope>NUCLEOTIDE SEQUENCE [LARGE SCALE GENOMIC DNA]</scope>
    <source>
        <strain evidence="1">Kwan_BN1</strain>
    </source>
</reference>
<proteinExistence type="predicted"/>
<keyword evidence="2" id="KW-1185">Reference proteome</keyword>
<dbReference type="AlphaFoldDB" id="A0A7J7KLH6"/>
<sequence length="124" mass="13718">MRAVLEISDTPVTLGRDDIRGIQFLYGRSNGLTISNRSGSSSATQQRRVAPQVLTVLPASQQLVPAFPRTTRVSVLLVPLFGRRQHLLTTRRISNINRSRSIAGLRRLQTGKLLQIVETGDKEA</sequence>
<organism evidence="1 2">
    <name type="scientific">Bugula neritina</name>
    <name type="common">Brown bryozoan</name>
    <name type="synonym">Sertularia neritina</name>
    <dbReference type="NCBI Taxonomy" id="10212"/>
    <lineage>
        <taxon>Eukaryota</taxon>
        <taxon>Metazoa</taxon>
        <taxon>Spiralia</taxon>
        <taxon>Lophotrochozoa</taxon>
        <taxon>Bryozoa</taxon>
        <taxon>Gymnolaemata</taxon>
        <taxon>Cheilostomatida</taxon>
        <taxon>Flustrina</taxon>
        <taxon>Buguloidea</taxon>
        <taxon>Bugulidae</taxon>
        <taxon>Bugula</taxon>
    </lineage>
</organism>
<evidence type="ECO:0000313" key="1">
    <source>
        <dbReference type="EMBL" id="KAF6038718.1"/>
    </source>
</evidence>
<name>A0A7J7KLH6_BUGNE</name>
<comment type="caution">
    <text evidence="1">The sequence shown here is derived from an EMBL/GenBank/DDBJ whole genome shotgun (WGS) entry which is preliminary data.</text>
</comment>
<dbReference type="Proteomes" id="UP000593567">
    <property type="component" value="Unassembled WGS sequence"/>
</dbReference>
<accession>A0A7J7KLH6</accession>
<gene>
    <name evidence="1" type="ORF">EB796_002974</name>
</gene>